<feature type="transmembrane region" description="Helical" evidence="7">
    <location>
        <begin position="80"/>
        <end position="102"/>
    </location>
</feature>
<feature type="transmembrane region" description="Helical" evidence="7">
    <location>
        <begin position="188"/>
        <end position="210"/>
    </location>
</feature>
<dbReference type="PROSITE" id="PS50928">
    <property type="entry name" value="ABC_TM1"/>
    <property type="match status" value="1"/>
</dbReference>
<name>A0A8J6JGL1_9FIRM</name>
<comment type="subcellular location">
    <subcellularLocation>
        <location evidence="1 7">Cell membrane</location>
        <topology evidence="1 7">Multi-pass membrane protein</topology>
    </subcellularLocation>
</comment>
<evidence type="ECO:0000256" key="4">
    <source>
        <dbReference type="ARBA" id="ARBA00022692"/>
    </source>
</evidence>
<evidence type="ECO:0000256" key="2">
    <source>
        <dbReference type="ARBA" id="ARBA00022448"/>
    </source>
</evidence>
<comment type="caution">
    <text evidence="9">The sequence shown here is derived from an EMBL/GenBank/DDBJ whole genome shotgun (WGS) entry which is preliminary data.</text>
</comment>
<keyword evidence="6 7" id="KW-0472">Membrane</keyword>
<comment type="similarity">
    <text evidence="7">Belongs to the binding-protein-dependent transport system permease family.</text>
</comment>
<keyword evidence="10" id="KW-1185">Reference proteome</keyword>
<dbReference type="RefSeq" id="WP_186908727.1">
    <property type="nucleotide sequence ID" value="NZ_JACOPP010000029.1"/>
</dbReference>
<dbReference type="GO" id="GO:0055085">
    <property type="term" value="P:transmembrane transport"/>
    <property type="evidence" value="ECO:0007669"/>
    <property type="project" value="InterPro"/>
</dbReference>
<dbReference type="EMBL" id="JACOPP010000029">
    <property type="protein sequence ID" value="MBC5734907.1"/>
    <property type="molecule type" value="Genomic_DNA"/>
</dbReference>
<evidence type="ECO:0000256" key="7">
    <source>
        <dbReference type="RuleBase" id="RU363032"/>
    </source>
</evidence>
<evidence type="ECO:0000259" key="8">
    <source>
        <dbReference type="PROSITE" id="PS50928"/>
    </source>
</evidence>
<evidence type="ECO:0000256" key="6">
    <source>
        <dbReference type="ARBA" id="ARBA00023136"/>
    </source>
</evidence>
<dbReference type="InterPro" id="IPR050901">
    <property type="entry name" value="BP-dep_ABC_trans_perm"/>
</dbReference>
<feature type="transmembrane region" description="Helical" evidence="7">
    <location>
        <begin position="12"/>
        <end position="37"/>
    </location>
</feature>
<dbReference type="GO" id="GO:0005886">
    <property type="term" value="C:plasma membrane"/>
    <property type="evidence" value="ECO:0007669"/>
    <property type="project" value="UniProtKB-SubCell"/>
</dbReference>
<keyword evidence="2 7" id="KW-0813">Transport</keyword>
<dbReference type="AlphaFoldDB" id="A0A8J6JGL1"/>
<feature type="transmembrane region" description="Helical" evidence="7">
    <location>
        <begin position="114"/>
        <end position="133"/>
    </location>
</feature>
<evidence type="ECO:0000256" key="5">
    <source>
        <dbReference type="ARBA" id="ARBA00022989"/>
    </source>
</evidence>
<keyword evidence="5 7" id="KW-1133">Transmembrane helix</keyword>
<dbReference type="Gene3D" id="1.10.3720.10">
    <property type="entry name" value="MetI-like"/>
    <property type="match status" value="1"/>
</dbReference>
<dbReference type="PANTHER" id="PTHR32243">
    <property type="entry name" value="MALTOSE TRANSPORT SYSTEM PERMEASE-RELATED"/>
    <property type="match status" value="1"/>
</dbReference>
<evidence type="ECO:0000313" key="10">
    <source>
        <dbReference type="Proteomes" id="UP000661435"/>
    </source>
</evidence>
<feature type="domain" description="ABC transmembrane type-1" evidence="8">
    <location>
        <begin position="76"/>
        <end position="267"/>
    </location>
</feature>
<dbReference type="Pfam" id="PF00528">
    <property type="entry name" value="BPD_transp_1"/>
    <property type="match status" value="1"/>
</dbReference>
<protein>
    <submittedName>
        <fullName evidence="9">Carbohydrate ABC transporter permease</fullName>
    </submittedName>
</protein>
<dbReference type="InterPro" id="IPR035906">
    <property type="entry name" value="MetI-like_sf"/>
</dbReference>
<proteinExistence type="inferred from homology"/>
<dbReference type="CDD" id="cd06261">
    <property type="entry name" value="TM_PBP2"/>
    <property type="match status" value="1"/>
</dbReference>
<gene>
    <name evidence="9" type="ORF">H8S57_14405</name>
</gene>
<organism evidence="9 10">
    <name type="scientific">Lawsonibacter hominis</name>
    <dbReference type="NCBI Taxonomy" id="2763053"/>
    <lineage>
        <taxon>Bacteria</taxon>
        <taxon>Bacillati</taxon>
        <taxon>Bacillota</taxon>
        <taxon>Clostridia</taxon>
        <taxon>Eubacteriales</taxon>
        <taxon>Oscillospiraceae</taxon>
        <taxon>Lawsonibacter</taxon>
    </lineage>
</organism>
<accession>A0A8J6JGL1</accession>
<keyword evidence="3" id="KW-1003">Cell membrane</keyword>
<dbReference type="Proteomes" id="UP000661435">
    <property type="component" value="Unassembled WGS sequence"/>
</dbReference>
<dbReference type="PANTHER" id="PTHR32243:SF18">
    <property type="entry name" value="INNER MEMBRANE ABC TRANSPORTER PERMEASE PROTEIN YCJP"/>
    <property type="match status" value="1"/>
</dbReference>
<feature type="transmembrane region" description="Helical" evidence="7">
    <location>
        <begin position="246"/>
        <end position="267"/>
    </location>
</feature>
<feature type="transmembrane region" description="Helical" evidence="7">
    <location>
        <begin position="145"/>
        <end position="167"/>
    </location>
</feature>
<dbReference type="SUPFAM" id="SSF161098">
    <property type="entry name" value="MetI-like"/>
    <property type="match status" value="1"/>
</dbReference>
<dbReference type="InterPro" id="IPR000515">
    <property type="entry name" value="MetI-like"/>
</dbReference>
<keyword evidence="4 7" id="KW-0812">Transmembrane</keyword>
<sequence>MGRKRLLKRGWFGDTVSYLYLTVLAIVAAFPLMWILLSSVKGKGEMIGDPTAFFPKTLTLDNFRTVIGQLHFGSNMGNSIVVAVSTTLIAITVSALGAYGVVRFFPKFGKIMTRVLITTYMFPPILLAVPYSIIMGQAGLMNSRVGLVIVYLSFSVPYAIWLLVGFFQTVPLEIEEAARVDGANKLQVFGRVVLPIVAPGLVAVAIYTFINAWNEFLYSLILMNSSEKMTVAVALKSLEGQEVLDWGVMMAASAMVVIPSVIFFMLIQKKIAGGLAQGSIK</sequence>
<evidence type="ECO:0000313" key="9">
    <source>
        <dbReference type="EMBL" id="MBC5734907.1"/>
    </source>
</evidence>
<evidence type="ECO:0000256" key="1">
    <source>
        <dbReference type="ARBA" id="ARBA00004651"/>
    </source>
</evidence>
<evidence type="ECO:0000256" key="3">
    <source>
        <dbReference type="ARBA" id="ARBA00022475"/>
    </source>
</evidence>
<reference evidence="9" key="1">
    <citation type="submission" date="2020-08" db="EMBL/GenBank/DDBJ databases">
        <title>Genome public.</title>
        <authorList>
            <person name="Liu C."/>
            <person name="Sun Q."/>
        </authorList>
    </citation>
    <scope>NUCLEOTIDE SEQUENCE</scope>
    <source>
        <strain evidence="9">NSJ-51</strain>
    </source>
</reference>